<feature type="region of interest" description="Disordered" evidence="5">
    <location>
        <begin position="128"/>
        <end position="147"/>
    </location>
</feature>
<evidence type="ECO:0000256" key="5">
    <source>
        <dbReference type="SAM" id="MobiDB-lite"/>
    </source>
</evidence>
<evidence type="ECO:0000313" key="7">
    <source>
        <dbReference type="EMBL" id="CAD5209652.1"/>
    </source>
</evidence>
<evidence type="ECO:0000256" key="1">
    <source>
        <dbReference type="ARBA" id="ARBA00008601"/>
    </source>
</evidence>
<evidence type="ECO:0000259" key="6">
    <source>
        <dbReference type="SMART" id="SM00195"/>
    </source>
</evidence>
<reference evidence="7" key="1">
    <citation type="submission" date="2020-09" db="EMBL/GenBank/DDBJ databases">
        <authorList>
            <person name="Kikuchi T."/>
        </authorList>
    </citation>
    <scope>NUCLEOTIDE SEQUENCE</scope>
    <source>
        <strain evidence="7">SH1</strain>
    </source>
</reference>
<feature type="region of interest" description="Disordered" evidence="5">
    <location>
        <begin position="241"/>
        <end position="261"/>
    </location>
</feature>
<dbReference type="Proteomes" id="UP000783686">
    <property type="component" value="Unassembled WGS sequence"/>
</dbReference>
<dbReference type="InterPro" id="IPR000340">
    <property type="entry name" value="Dual-sp_phosphatase_cat-dom"/>
</dbReference>
<sequence>MSAKKMDEDDDGFDDVGTVDLDPPSHSYTKPASSKNQLKPRGPLQRPLTAVKSVNTRASTSSASSRSTSSTTDGRVNTAQSIQSMNSTISNFSSGSDDYSIFLPSTNSPLIPKSQKPNGNTVSITARGRHMSQEDGRGLRQSNPTSFSTSTLDFSNINFTMRRVDSKGSLLSSHSALAMRNKWLDEKLSDDKNDDKNKTYDNDDKKPLLTVGSLEERKTSLHDTAEEDALAVRFRSMKTSVLPKPEETTSEGVATSSKKPGPCRWKSKDDCEYVPPSRPVSQYLGELVWQVDPVVYCGSVKAVQNLNLLCRLNIEYIVDLTGDEEEQLARYTRPRQDYPCICSRKTAHSRWTVCINIRDESPPNTSRRMMDDEDSAEAEVIASYFKEVVEVIRRARLANKAVLIYSVKGRNRAPAFAAAYIMDLQRCTRVQALAQIAERMSKTRPGLDVSNVLHRALMKFQYSMGIRANENVLTPQTADVFTVKRKTAWD</sequence>
<dbReference type="PANTHER" id="PTHR10159:SF529">
    <property type="entry name" value="TYROSINE-PROTEIN PHOSPHATASE DOMAIN-CONTAINING PROTEIN"/>
    <property type="match status" value="1"/>
</dbReference>
<dbReference type="GO" id="GO:0005737">
    <property type="term" value="C:cytoplasm"/>
    <property type="evidence" value="ECO:0007669"/>
    <property type="project" value="TreeGrafter"/>
</dbReference>
<feature type="compositionally biased region" description="Low complexity" evidence="5">
    <location>
        <begin position="56"/>
        <end position="72"/>
    </location>
</feature>
<keyword evidence="3" id="KW-0378">Hydrolase</keyword>
<dbReference type="EC" id="3.1.3.48" evidence="2"/>
<dbReference type="InterPro" id="IPR020422">
    <property type="entry name" value="TYR_PHOSPHATASE_DUAL_dom"/>
</dbReference>
<dbReference type="OrthoDB" id="2017893at2759"/>
<dbReference type="AlphaFoldDB" id="A0A811K1X3"/>
<proteinExistence type="inferred from homology"/>
<organism evidence="7 8">
    <name type="scientific">Bursaphelenchus okinawaensis</name>
    <dbReference type="NCBI Taxonomy" id="465554"/>
    <lineage>
        <taxon>Eukaryota</taxon>
        <taxon>Metazoa</taxon>
        <taxon>Ecdysozoa</taxon>
        <taxon>Nematoda</taxon>
        <taxon>Chromadorea</taxon>
        <taxon>Rhabditida</taxon>
        <taxon>Tylenchina</taxon>
        <taxon>Tylenchomorpha</taxon>
        <taxon>Aphelenchoidea</taxon>
        <taxon>Aphelenchoididae</taxon>
        <taxon>Bursaphelenchus</taxon>
    </lineage>
</organism>
<dbReference type="SMART" id="SM00195">
    <property type="entry name" value="DSPc"/>
    <property type="match status" value="1"/>
</dbReference>
<dbReference type="GO" id="GO:0004725">
    <property type="term" value="F:protein tyrosine phosphatase activity"/>
    <property type="evidence" value="ECO:0007669"/>
    <property type="project" value="UniProtKB-EC"/>
</dbReference>
<dbReference type="EMBL" id="CAJFCW020000002">
    <property type="protein sequence ID" value="CAG9089788.1"/>
    <property type="molecule type" value="Genomic_DNA"/>
</dbReference>
<evidence type="ECO:0000256" key="4">
    <source>
        <dbReference type="ARBA" id="ARBA00022912"/>
    </source>
</evidence>
<feature type="region of interest" description="Disordered" evidence="5">
    <location>
        <begin position="1"/>
        <end position="78"/>
    </location>
</feature>
<dbReference type="InterPro" id="IPR029021">
    <property type="entry name" value="Prot-tyrosine_phosphatase-like"/>
</dbReference>
<dbReference type="Pfam" id="PF00782">
    <property type="entry name" value="DSPc"/>
    <property type="match status" value="1"/>
</dbReference>
<dbReference type="GO" id="GO:0043409">
    <property type="term" value="P:negative regulation of MAPK cascade"/>
    <property type="evidence" value="ECO:0007669"/>
    <property type="project" value="TreeGrafter"/>
</dbReference>
<name>A0A811K1X3_9BILA</name>
<evidence type="ECO:0000313" key="8">
    <source>
        <dbReference type="Proteomes" id="UP000614601"/>
    </source>
</evidence>
<dbReference type="EMBL" id="CAJFDH010000002">
    <property type="protein sequence ID" value="CAD5209652.1"/>
    <property type="molecule type" value="Genomic_DNA"/>
</dbReference>
<keyword evidence="8" id="KW-1185">Reference proteome</keyword>
<dbReference type="PANTHER" id="PTHR10159">
    <property type="entry name" value="DUAL SPECIFICITY PROTEIN PHOSPHATASE"/>
    <property type="match status" value="1"/>
</dbReference>
<comment type="caution">
    <text evidence="7">The sequence shown here is derived from an EMBL/GenBank/DDBJ whole genome shotgun (WGS) entry which is preliminary data.</text>
</comment>
<dbReference type="Gene3D" id="3.90.190.10">
    <property type="entry name" value="Protein tyrosine phosphatase superfamily"/>
    <property type="match status" value="1"/>
</dbReference>
<dbReference type="CDD" id="cd14498">
    <property type="entry name" value="DSP"/>
    <property type="match status" value="1"/>
</dbReference>
<keyword evidence="4" id="KW-0904">Protein phosphatase</keyword>
<dbReference type="SUPFAM" id="SSF52799">
    <property type="entry name" value="(Phosphotyrosine protein) phosphatases II"/>
    <property type="match status" value="1"/>
</dbReference>
<feature type="domain" description="Tyrosine-protein phosphatase" evidence="6">
    <location>
        <begin position="287"/>
        <end position="463"/>
    </location>
</feature>
<accession>A0A811K1X3</accession>
<dbReference type="Proteomes" id="UP000614601">
    <property type="component" value="Unassembled WGS sequence"/>
</dbReference>
<gene>
    <name evidence="7" type="ORF">BOKJ2_LOCUS2794</name>
</gene>
<feature type="compositionally biased region" description="Polar residues" evidence="5">
    <location>
        <begin position="26"/>
        <end position="37"/>
    </location>
</feature>
<evidence type="ECO:0000256" key="2">
    <source>
        <dbReference type="ARBA" id="ARBA00013064"/>
    </source>
</evidence>
<protein>
    <recommendedName>
        <fullName evidence="2">protein-tyrosine-phosphatase</fullName>
        <ecNumber evidence="2">3.1.3.48</ecNumber>
    </recommendedName>
</protein>
<evidence type="ECO:0000256" key="3">
    <source>
        <dbReference type="ARBA" id="ARBA00022801"/>
    </source>
</evidence>
<comment type="similarity">
    <text evidence="1">Belongs to the protein-tyrosine phosphatase family. Non-receptor class dual specificity subfamily.</text>
</comment>